<protein>
    <submittedName>
        <fullName evidence="2">Uncharacterized protein</fullName>
    </submittedName>
</protein>
<dbReference type="InParanoid" id="A0A1Y2FPX0"/>
<dbReference type="EMBL" id="MCGR01000015">
    <property type="protein sequence ID" value="ORY86018.1"/>
    <property type="molecule type" value="Genomic_DNA"/>
</dbReference>
<accession>A0A1Y2FPX0</accession>
<dbReference type="STRING" id="106004.A0A1Y2FPX0"/>
<evidence type="ECO:0000256" key="1">
    <source>
        <dbReference type="SAM" id="SignalP"/>
    </source>
</evidence>
<comment type="caution">
    <text evidence="2">The sequence shown here is derived from an EMBL/GenBank/DDBJ whole genome shotgun (WGS) entry which is preliminary data.</text>
</comment>
<feature type="chain" id="PRO_5012033704" evidence="1">
    <location>
        <begin position="18"/>
        <end position="228"/>
    </location>
</feature>
<reference evidence="2 3" key="1">
    <citation type="submission" date="2016-07" db="EMBL/GenBank/DDBJ databases">
        <title>Pervasive Adenine N6-methylation of Active Genes in Fungi.</title>
        <authorList>
            <consortium name="DOE Joint Genome Institute"/>
            <person name="Mondo S.J."/>
            <person name="Dannebaum R.O."/>
            <person name="Kuo R.C."/>
            <person name="Labutti K."/>
            <person name="Haridas S."/>
            <person name="Kuo A."/>
            <person name="Salamov A."/>
            <person name="Ahrendt S.R."/>
            <person name="Lipzen A."/>
            <person name="Sullivan W."/>
            <person name="Andreopoulos W.B."/>
            <person name="Clum A."/>
            <person name="Lindquist E."/>
            <person name="Daum C."/>
            <person name="Ramamoorthy G.K."/>
            <person name="Gryganskyi A."/>
            <person name="Culley D."/>
            <person name="Magnuson J.K."/>
            <person name="James T.Y."/>
            <person name="O'Malley M.A."/>
            <person name="Stajich J.E."/>
            <person name="Spatafora J.W."/>
            <person name="Visel A."/>
            <person name="Grigoriev I.V."/>
        </authorList>
    </citation>
    <scope>NUCLEOTIDE SEQUENCE [LARGE SCALE GENOMIC DNA]</scope>
    <source>
        <strain evidence="2 3">62-1032</strain>
    </source>
</reference>
<feature type="signal peptide" evidence="1">
    <location>
        <begin position="1"/>
        <end position="17"/>
    </location>
</feature>
<dbReference type="AlphaFoldDB" id="A0A1Y2FPX0"/>
<organism evidence="2 3">
    <name type="scientific">Leucosporidium creatinivorum</name>
    <dbReference type="NCBI Taxonomy" id="106004"/>
    <lineage>
        <taxon>Eukaryota</taxon>
        <taxon>Fungi</taxon>
        <taxon>Dikarya</taxon>
        <taxon>Basidiomycota</taxon>
        <taxon>Pucciniomycotina</taxon>
        <taxon>Microbotryomycetes</taxon>
        <taxon>Leucosporidiales</taxon>
        <taxon>Leucosporidium</taxon>
    </lineage>
</organism>
<proteinExistence type="predicted"/>
<sequence>MCWSNATLFYGLWVTTAWLNFAATAHKATRPTILAIDLIINRRRRGKLEIEGQEEKTTARQLPEEVWELVKDELARRGACMEGVWSSRITWSRTAEQILYISSLLSHHELTLPTTEMWHEDPKTFDEDLEAFSAIALLLHSTKPRGDAFPIAKTEGSHPKGYGFKLSTVFELSPEALVLPVNADRRFRRLVSKYRLHAVDRTKSTVCALDEDEAEEWSTASENTPRPT</sequence>
<keyword evidence="1" id="KW-0732">Signal</keyword>
<gene>
    <name evidence="2" type="ORF">BCR35DRAFT_351573</name>
</gene>
<evidence type="ECO:0000313" key="3">
    <source>
        <dbReference type="Proteomes" id="UP000193467"/>
    </source>
</evidence>
<dbReference type="Proteomes" id="UP000193467">
    <property type="component" value="Unassembled WGS sequence"/>
</dbReference>
<dbReference type="OrthoDB" id="2532268at2759"/>
<keyword evidence="3" id="KW-1185">Reference proteome</keyword>
<name>A0A1Y2FPX0_9BASI</name>
<evidence type="ECO:0000313" key="2">
    <source>
        <dbReference type="EMBL" id="ORY86018.1"/>
    </source>
</evidence>